<organism evidence="4 5">
    <name type="scientific">Hymenobacter luteus</name>
    <dbReference type="NCBI Taxonomy" id="1411122"/>
    <lineage>
        <taxon>Bacteria</taxon>
        <taxon>Pseudomonadati</taxon>
        <taxon>Bacteroidota</taxon>
        <taxon>Cytophagia</taxon>
        <taxon>Cytophagales</taxon>
        <taxon>Hymenobacteraceae</taxon>
        <taxon>Hymenobacter</taxon>
    </lineage>
</organism>
<dbReference type="Proteomes" id="UP000532746">
    <property type="component" value="Unassembled WGS sequence"/>
</dbReference>
<dbReference type="PANTHER" id="PTHR43479">
    <property type="entry name" value="ACREF/ENVCD OPERON REPRESSOR-RELATED"/>
    <property type="match status" value="1"/>
</dbReference>
<reference evidence="4 5" key="1">
    <citation type="submission" date="2020-08" db="EMBL/GenBank/DDBJ databases">
        <title>Genomic Encyclopedia of Type Strains, Phase IV (KMG-IV): sequencing the most valuable type-strain genomes for metagenomic binning, comparative biology and taxonomic classification.</title>
        <authorList>
            <person name="Goeker M."/>
        </authorList>
    </citation>
    <scope>NUCLEOTIDE SEQUENCE [LARGE SCALE GENOMIC DNA]</scope>
    <source>
        <strain evidence="4 5">DSM 26718</strain>
    </source>
</reference>
<name>A0A7W9WEA2_9BACT</name>
<gene>
    <name evidence="4" type="ORF">HNQ93_004249</name>
</gene>
<feature type="domain" description="HTH tetR-type" evidence="3">
    <location>
        <begin position="9"/>
        <end position="69"/>
    </location>
</feature>
<dbReference type="InterPro" id="IPR009057">
    <property type="entry name" value="Homeodomain-like_sf"/>
</dbReference>
<dbReference type="Gene3D" id="1.10.357.10">
    <property type="entry name" value="Tetracycline Repressor, domain 2"/>
    <property type="match status" value="1"/>
</dbReference>
<dbReference type="RefSeq" id="WP_183405502.1">
    <property type="nucleotide sequence ID" value="NZ_JACHGG010000011.1"/>
</dbReference>
<dbReference type="PANTHER" id="PTHR43479:SF11">
    <property type="entry name" value="ACREF_ENVCD OPERON REPRESSOR-RELATED"/>
    <property type="match status" value="1"/>
</dbReference>
<dbReference type="SUPFAM" id="SSF46689">
    <property type="entry name" value="Homeodomain-like"/>
    <property type="match status" value="1"/>
</dbReference>
<sequence>MVTKAQKEEQLRAKVLKVAQQLFQQYGLQKVTMDDVARAIGKGKSTLYYYYKSKEEIFDAVVEHEIKDMLAHLRTALAQADTASAKLETFVLTKLRIMRQKVALYNLLYEDITRHYVQEFSERIRQHYLQTEVLMIKEILQLGVDTAEFKGITDLNLDQVAFVLTSGISGIEQHTLLSEQFGPAEENVKLLSRILVQGLKR</sequence>
<proteinExistence type="predicted"/>
<dbReference type="Pfam" id="PF00440">
    <property type="entry name" value="TetR_N"/>
    <property type="match status" value="1"/>
</dbReference>
<feature type="DNA-binding region" description="H-T-H motif" evidence="2">
    <location>
        <begin position="32"/>
        <end position="51"/>
    </location>
</feature>
<dbReference type="PRINTS" id="PR00455">
    <property type="entry name" value="HTHTETR"/>
</dbReference>
<dbReference type="Gene3D" id="1.10.10.60">
    <property type="entry name" value="Homeodomain-like"/>
    <property type="match status" value="1"/>
</dbReference>
<protein>
    <submittedName>
        <fullName evidence="4">AcrR family transcriptional regulator</fullName>
    </submittedName>
</protein>
<dbReference type="InterPro" id="IPR050624">
    <property type="entry name" value="HTH-type_Tx_Regulator"/>
</dbReference>
<dbReference type="AlphaFoldDB" id="A0A7W9WEA2"/>
<evidence type="ECO:0000256" key="2">
    <source>
        <dbReference type="PROSITE-ProRule" id="PRU00335"/>
    </source>
</evidence>
<evidence type="ECO:0000256" key="1">
    <source>
        <dbReference type="ARBA" id="ARBA00023125"/>
    </source>
</evidence>
<dbReference type="EMBL" id="JACHGG010000011">
    <property type="protein sequence ID" value="MBB6061370.1"/>
    <property type="molecule type" value="Genomic_DNA"/>
</dbReference>
<evidence type="ECO:0000313" key="5">
    <source>
        <dbReference type="Proteomes" id="UP000532746"/>
    </source>
</evidence>
<evidence type="ECO:0000259" key="3">
    <source>
        <dbReference type="PROSITE" id="PS50977"/>
    </source>
</evidence>
<dbReference type="PROSITE" id="PS50977">
    <property type="entry name" value="HTH_TETR_2"/>
    <property type="match status" value="1"/>
</dbReference>
<dbReference type="InterPro" id="IPR001647">
    <property type="entry name" value="HTH_TetR"/>
</dbReference>
<evidence type="ECO:0000313" key="4">
    <source>
        <dbReference type="EMBL" id="MBB6061370.1"/>
    </source>
</evidence>
<keyword evidence="5" id="KW-1185">Reference proteome</keyword>
<accession>A0A7W9WEA2</accession>
<comment type="caution">
    <text evidence="4">The sequence shown here is derived from an EMBL/GenBank/DDBJ whole genome shotgun (WGS) entry which is preliminary data.</text>
</comment>
<dbReference type="GO" id="GO:0003677">
    <property type="term" value="F:DNA binding"/>
    <property type="evidence" value="ECO:0007669"/>
    <property type="project" value="UniProtKB-UniRule"/>
</dbReference>
<keyword evidence="1 2" id="KW-0238">DNA-binding</keyword>